<comment type="caution">
    <text evidence="1">The sequence shown here is derived from an EMBL/GenBank/DDBJ whole genome shotgun (WGS) entry which is preliminary data.</text>
</comment>
<protein>
    <submittedName>
        <fullName evidence="1">Uncharacterized protein</fullName>
    </submittedName>
</protein>
<proteinExistence type="predicted"/>
<dbReference type="GO" id="GO:0097361">
    <property type="term" value="C:cytosolic [4Fe-4S] assembly targeting complex"/>
    <property type="evidence" value="ECO:0007669"/>
    <property type="project" value="TreeGrafter"/>
</dbReference>
<dbReference type="EMBL" id="CAJJDN010000434">
    <property type="protein sequence ID" value="CAD8131265.1"/>
    <property type="molecule type" value="Genomic_DNA"/>
</dbReference>
<keyword evidence="2" id="KW-1185">Reference proteome</keyword>
<reference evidence="1" key="1">
    <citation type="submission" date="2021-01" db="EMBL/GenBank/DDBJ databases">
        <authorList>
            <consortium name="Genoscope - CEA"/>
            <person name="William W."/>
        </authorList>
    </citation>
    <scope>NUCLEOTIDE SEQUENCE</scope>
</reference>
<dbReference type="GO" id="GO:0016226">
    <property type="term" value="P:iron-sulfur cluster assembly"/>
    <property type="evidence" value="ECO:0007669"/>
    <property type="project" value="TreeGrafter"/>
</dbReference>
<name>A0A8S1RWH7_9CILI</name>
<dbReference type="PANTHER" id="PTHR19920">
    <property type="entry name" value="WD40 PROTEIN CIAO1"/>
    <property type="match status" value="1"/>
</dbReference>
<evidence type="ECO:0000313" key="2">
    <source>
        <dbReference type="Proteomes" id="UP000692954"/>
    </source>
</evidence>
<dbReference type="AlphaFoldDB" id="A0A8S1RWH7"/>
<organism evidence="1 2">
    <name type="scientific">Paramecium sonneborni</name>
    <dbReference type="NCBI Taxonomy" id="65129"/>
    <lineage>
        <taxon>Eukaryota</taxon>
        <taxon>Sar</taxon>
        <taxon>Alveolata</taxon>
        <taxon>Ciliophora</taxon>
        <taxon>Intramacronucleata</taxon>
        <taxon>Oligohymenophorea</taxon>
        <taxon>Peniculida</taxon>
        <taxon>Parameciidae</taxon>
        <taxon>Paramecium</taxon>
    </lineage>
</organism>
<evidence type="ECO:0000313" key="1">
    <source>
        <dbReference type="EMBL" id="CAD8131265.1"/>
    </source>
</evidence>
<gene>
    <name evidence="1" type="ORF">PSON_ATCC_30995.1.T4340001</name>
</gene>
<dbReference type="Proteomes" id="UP000692954">
    <property type="component" value="Unassembled WGS sequence"/>
</dbReference>
<sequence>MLQQQTKINHQLLLDVCPKFRYINYRIISITQEISSHTDNVNFFKIQTNIFISGSDDNNKNFGNEGKQLIMICKQQLDGHTDSIVCLICNKTEDLIISGGEKNCLSLKMNGYFLKKLQLNKVMYLVYLQIFHIQFNQLISCGIKKMRIRMFIKIISVEQYELRVCLIDDDAFTFQSRNHNRMHIYQMKDKNYFQTKQINIYNGNNLCFFFQQFIKQKQILVIRSTLYIKVNPNSEFVLKYSIEFNPHFIYETLSEDGKYLLSWSHQTKEISIRMQERISQYFILSLYFLSRQVTYVYVEIVCYVMKGIKYITEHLSNLSKKNSLQNYFLQELIFVYKRYLMDYIKAKVIYILYLKRIKFQLS</sequence>
<accession>A0A8S1RWH7</accession>
<dbReference type="PANTHER" id="PTHR19920:SF0">
    <property type="entry name" value="CYTOSOLIC IRON-SULFUR PROTEIN ASSEMBLY PROTEIN CIAO1-RELATED"/>
    <property type="match status" value="1"/>
</dbReference>